<dbReference type="AlphaFoldDB" id="A0A077QI29"/>
<comment type="caution">
    <text evidence="1">The sequence shown here is derived from an EMBL/GenBank/DDBJ whole genome shotgun (WGS) entry which is preliminary data.</text>
</comment>
<gene>
    <name evidence="1" type="ORF">XBI1_2280029</name>
</gene>
<dbReference type="HOGENOM" id="CLU_3368112_0_0_6"/>
<protein>
    <submittedName>
        <fullName evidence="1">Uncharacterized protein</fullName>
    </submittedName>
</protein>
<proteinExistence type="predicted"/>
<evidence type="ECO:0000313" key="2">
    <source>
        <dbReference type="Proteomes" id="UP000028480"/>
    </source>
</evidence>
<dbReference type="Proteomes" id="UP000028480">
    <property type="component" value="Unassembled WGS sequence"/>
</dbReference>
<accession>A0A077QI29</accession>
<name>A0A077QI29_XENBV</name>
<organism evidence="1 2">
    <name type="scientific">Xenorhabdus bovienii str. Intermedium</name>
    <dbReference type="NCBI Taxonomy" id="1379677"/>
    <lineage>
        <taxon>Bacteria</taxon>
        <taxon>Pseudomonadati</taxon>
        <taxon>Pseudomonadota</taxon>
        <taxon>Gammaproteobacteria</taxon>
        <taxon>Enterobacterales</taxon>
        <taxon>Morganellaceae</taxon>
        <taxon>Xenorhabdus</taxon>
    </lineage>
</organism>
<evidence type="ECO:0000313" key="1">
    <source>
        <dbReference type="EMBL" id="CDH32880.1"/>
    </source>
</evidence>
<sequence>MIQVQHRYTKLGILHVFNNLHIRLGWLDILSSLNQ</sequence>
<dbReference type="EMBL" id="CBTB010000144">
    <property type="protein sequence ID" value="CDH32880.1"/>
    <property type="molecule type" value="Genomic_DNA"/>
</dbReference>
<reference evidence="1" key="1">
    <citation type="submission" date="2013-07" db="EMBL/GenBank/DDBJ databases">
        <title>Sub-species coevolution in mutualistic symbiosis.</title>
        <authorList>
            <person name="Murfin K."/>
            <person name="Klassen J."/>
            <person name="Lee M."/>
            <person name="Forst S."/>
            <person name="Stock P."/>
            <person name="Goodrich-Blair H."/>
        </authorList>
    </citation>
    <scope>NUCLEOTIDE SEQUENCE [LARGE SCALE GENOMIC DNA]</scope>
    <source>
        <strain evidence="1">Intermedium</strain>
    </source>
</reference>